<reference evidence="1 2" key="1">
    <citation type="submission" date="2019-03" db="EMBL/GenBank/DDBJ databases">
        <title>Genomic Encyclopedia of Type Strains, Phase III (KMG-III): the genomes of soil and plant-associated and newly described type strains.</title>
        <authorList>
            <person name="Whitman W."/>
        </authorList>
    </citation>
    <scope>NUCLEOTIDE SEQUENCE [LARGE SCALE GENOMIC DNA]</scope>
    <source>
        <strain evidence="1 2">CECT 8976</strain>
    </source>
</reference>
<protein>
    <submittedName>
        <fullName evidence="1">Uncharacterized protein</fullName>
    </submittedName>
</protein>
<accession>A0A4R7B0F9</accession>
<dbReference type="EMBL" id="SNZP01000012">
    <property type="protein sequence ID" value="TDR73914.1"/>
    <property type="molecule type" value="Genomic_DNA"/>
</dbReference>
<dbReference type="Proteomes" id="UP000295611">
    <property type="component" value="Unassembled WGS sequence"/>
</dbReference>
<comment type="caution">
    <text evidence="1">The sequence shown here is derived from an EMBL/GenBank/DDBJ whole genome shotgun (WGS) entry which is preliminary data.</text>
</comment>
<name>A0A4R7B0F9_9NEIS</name>
<sequence>MHEHSEKGINLIPNNHLLLEMGLADNLQIGPGSPPANIPMSWTYRRGLWSVASFDRSLSGWGIDNAESVPTYGNMPNFLAAWGVLGAWNGGPINQAAEFGVGFVPQYTGKLTLSFYGAKPGGVASGGQMTVSAYGPGVDPYQDFNGHTPIAQRTFADREQRWLEHTFEFNVSQPGRYVLVFLNSRDNVPVPNTCIVMPTLAWSSP</sequence>
<proteinExistence type="predicted"/>
<keyword evidence="2" id="KW-1185">Reference proteome</keyword>
<evidence type="ECO:0000313" key="1">
    <source>
        <dbReference type="EMBL" id="TDR73914.1"/>
    </source>
</evidence>
<organism evidence="1 2">
    <name type="scientific">Paludibacterium purpuratum</name>
    <dbReference type="NCBI Taxonomy" id="1144873"/>
    <lineage>
        <taxon>Bacteria</taxon>
        <taxon>Pseudomonadati</taxon>
        <taxon>Pseudomonadota</taxon>
        <taxon>Betaproteobacteria</taxon>
        <taxon>Neisseriales</taxon>
        <taxon>Chromobacteriaceae</taxon>
        <taxon>Paludibacterium</taxon>
    </lineage>
</organism>
<gene>
    <name evidence="1" type="ORF">DFP86_112118</name>
</gene>
<evidence type="ECO:0000313" key="2">
    <source>
        <dbReference type="Proteomes" id="UP000295611"/>
    </source>
</evidence>
<dbReference type="AlphaFoldDB" id="A0A4R7B0F9"/>
<dbReference type="RefSeq" id="WP_133682599.1">
    <property type="nucleotide sequence ID" value="NZ_SNZP01000012.1"/>
</dbReference>